<name>A0A316AH76_9BACT</name>
<evidence type="ECO:0000313" key="1">
    <source>
        <dbReference type="EMBL" id="PWJ56628.1"/>
    </source>
</evidence>
<reference evidence="1 2" key="1">
    <citation type="submission" date="2018-03" db="EMBL/GenBank/DDBJ databases">
        <title>Genomic Encyclopedia of Archaeal and Bacterial Type Strains, Phase II (KMG-II): from individual species to whole genera.</title>
        <authorList>
            <person name="Goeker M."/>
        </authorList>
    </citation>
    <scope>NUCLEOTIDE SEQUENCE [LARGE SCALE GENOMIC DNA]</scope>
    <source>
        <strain evidence="1 2">DSM 100346</strain>
    </source>
</reference>
<dbReference type="EMBL" id="QGDT01000011">
    <property type="protein sequence ID" value="PWJ56628.1"/>
    <property type="molecule type" value="Genomic_DNA"/>
</dbReference>
<proteinExistence type="predicted"/>
<evidence type="ECO:0000313" key="2">
    <source>
        <dbReference type="Proteomes" id="UP000245880"/>
    </source>
</evidence>
<dbReference type="AlphaFoldDB" id="A0A316AH76"/>
<keyword evidence="2" id="KW-1185">Reference proteome</keyword>
<sequence>MKVVTIIWPWASELIINAGVKRPFEAFNFSMHGVLGSYPLRFQQTPQQNLPIQV</sequence>
<gene>
    <name evidence="1" type="ORF">CLV98_111122</name>
</gene>
<accession>A0A316AH76</accession>
<protein>
    <submittedName>
        <fullName evidence="1">Uncharacterized protein</fullName>
    </submittedName>
</protein>
<comment type="caution">
    <text evidence="1">The sequence shown here is derived from an EMBL/GenBank/DDBJ whole genome shotgun (WGS) entry which is preliminary data.</text>
</comment>
<organism evidence="1 2">
    <name type="scientific">Dyadobacter jejuensis</name>
    <dbReference type="NCBI Taxonomy" id="1082580"/>
    <lineage>
        <taxon>Bacteria</taxon>
        <taxon>Pseudomonadati</taxon>
        <taxon>Bacteroidota</taxon>
        <taxon>Cytophagia</taxon>
        <taxon>Cytophagales</taxon>
        <taxon>Spirosomataceae</taxon>
        <taxon>Dyadobacter</taxon>
    </lineage>
</organism>
<dbReference type="Proteomes" id="UP000245880">
    <property type="component" value="Unassembled WGS sequence"/>
</dbReference>